<sequence>MRNQSRRNKASKATVSQQAQSLQQDQASLYSALLDAHTEAAHTSTLLFESQHLATSCLEQLESSRLAAEGSSLLLSEVSLQRDSLLLERDVARSLAEARASELDELSEALESSRQHTSALSKTTEYLYAANDWYAHALDASWSDRAVVLAEASGVVSDARLSLECARALEDDASVTTSQALAAVEEHQLEAKRAREDAASAQREVEQASRKLDPAQKEARALKANISRAPQGLERAVKKAEDKVRKQLASAKIIKKGVYTSEARAMARSLVHQGCAQEKSARQFATLGL</sequence>
<dbReference type="Proteomes" id="UP000703269">
    <property type="component" value="Unassembled WGS sequence"/>
</dbReference>
<name>A0A9P3LMI7_9APHY</name>
<feature type="coiled-coil region" evidence="1">
    <location>
        <begin position="184"/>
        <end position="225"/>
    </location>
</feature>
<evidence type="ECO:0000313" key="2">
    <source>
        <dbReference type="EMBL" id="GJF00466.1"/>
    </source>
</evidence>
<evidence type="ECO:0000313" key="3">
    <source>
        <dbReference type="Proteomes" id="UP000703269"/>
    </source>
</evidence>
<dbReference type="EMBL" id="BPQB01000156">
    <property type="protein sequence ID" value="GJF00466.1"/>
    <property type="molecule type" value="Genomic_DNA"/>
</dbReference>
<reference evidence="2 3" key="1">
    <citation type="submission" date="2021-08" db="EMBL/GenBank/DDBJ databases">
        <title>Draft Genome Sequence of Phanerochaete sordida strain YK-624.</title>
        <authorList>
            <person name="Mori T."/>
            <person name="Dohra H."/>
            <person name="Suzuki T."/>
            <person name="Kawagishi H."/>
            <person name="Hirai H."/>
        </authorList>
    </citation>
    <scope>NUCLEOTIDE SEQUENCE [LARGE SCALE GENOMIC DNA]</scope>
    <source>
        <strain evidence="2 3">YK-624</strain>
    </source>
</reference>
<keyword evidence="1" id="KW-0175">Coiled coil</keyword>
<proteinExistence type="predicted"/>
<evidence type="ECO:0000256" key="1">
    <source>
        <dbReference type="SAM" id="Coils"/>
    </source>
</evidence>
<accession>A0A9P3LMI7</accession>
<comment type="caution">
    <text evidence="2">The sequence shown here is derived from an EMBL/GenBank/DDBJ whole genome shotgun (WGS) entry which is preliminary data.</text>
</comment>
<gene>
    <name evidence="2" type="ORF">PsYK624_167540</name>
</gene>
<organism evidence="2 3">
    <name type="scientific">Phanerochaete sordida</name>
    <dbReference type="NCBI Taxonomy" id="48140"/>
    <lineage>
        <taxon>Eukaryota</taxon>
        <taxon>Fungi</taxon>
        <taxon>Dikarya</taxon>
        <taxon>Basidiomycota</taxon>
        <taxon>Agaricomycotina</taxon>
        <taxon>Agaricomycetes</taxon>
        <taxon>Polyporales</taxon>
        <taxon>Phanerochaetaceae</taxon>
        <taxon>Phanerochaete</taxon>
    </lineage>
</organism>
<dbReference type="AlphaFoldDB" id="A0A9P3LMI7"/>
<keyword evidence="3" id="KW-1185">Reference proteome</keyword>
<protein>
    <submittedName>
        <fullName evidence="2">Uncharacterized protein</fullName>
    </submittedName>
</protein>